<feature type="domain" description="DUF4123" evidence="1">
    <location>
        <begin position="20"/>
        <end position="136"/>
    </location>
</feature>
<dbReference type="KEGG" id="hch:HCH_04402"/>
<proteinExistence type="predicted"/>
<dbReference type="Pfam" id="PF13503">
    <property type="entry name" value="DUF4123"/>
    <property type="match status" value="1"/>
</dbReference>
<keyword evidence="3" id="KW-1185">Reference proteome</keyword>
<dbReference type="InterPro" id="IPR025391">
    <property type="entry name" value="DUF4123"/>
</dbReference>
<reference evidence="2 3" key="1">
    <citation type="journal article" date="2005" name="Nucleic Acids Res.">
        <title>Genomic blueprint of Hahella chejuensis, a marine microbe producing an algicidal agent.</title>
        <authorList>
            <person name="Jeong H."/>
            <person name="Yim J.H."/>
            <person name="Lee C."/>
            <person name="Choi S.-H."/>
            <person name="Park Y.K."/>
            <person name="Yoon S.H."/>
            <person name="Hur C.-G."/>
            <person name="Kang H.-Y."/>
            <person name="Kim D."/>
            <person name="Lee H.H."/>
            <person name="Park K.H."/>
            <person name="Park S.-H."/>
            <person name="Park H.-S."/>
            <person name="Lee H.K."/>
            <person name="Oh T.K."/>
            <person name="Kim J.F."/>
        </authorList>
    </citation>
    <scope>NUCLEOTIDE SEQUENCE [LARGE SCALE GENOMIC DNA]</scope>
    <source>
        <strain evidence="2 3">KCTC 2396</strain>
    </source>
</reference>
<dbReference type="STRING" id="349521.HCH_04402"/>
<dbReference type="eggNOG" id="COG1716">
    <property type="taxonomic scope" value="Bacteria"/>
</dbReference>
<dbReference type="HOGENOM" id="CLU_884997_0_0_6"/>
<evidence type="ECO:0000313" key="2">
    <source>
        <dbReference type="EMBL" id="ABC31107.1"/>
    </source>
</evidence>
<evidence type="ECO:0000313" key="3">
    <source>
        <dbReference type="Proteomes" id="UP000000238"/>
    </source>
</evidence>
<dbReference type="AlphaFoldDB" id="Q2SE17"/>
<evidence type="ECO:0000259" key="1">
    <source>
        <dbReference type="Pfam" id="PF13503"/>
    </source>
</evidence>
<gene>
    <name evidence="2" type="ordered locus">HCH_04402</name>
</gene>
<accession>Q2SE17</accession>
<dbReference type="Proteomes" id="UP000000238">
    <property type="component" value="Chromosome"/>
</dbReference>
<sequence length="324" mass="38592">MKAKPYLQQLRWRSPQFCYYYAILDCAIDNRLYPAIKRSGCQHSSLFWPHAGETLLSASPHVVTLTSRFASWVFEQGWGKGWGIYLASNKSLQDVVRHFRRVSKVRGPNHENWYFRYYDPRILREFLPTCDEGQLEKLMGEIGEFWMEDEDANFWLKFERDHADLITSRALVAEDEELTCSTPTLTNLQRRHVEYVSGSTFKIRRDQIERLRSSVYKSFIRTLVIDFREAYPQRLQHYSETELRARIGDALIQFKRLGLQARRDAYYYIKTCVFLGWDFLDKPGNQWITRDFLEKRTLGSISDRFKAFYDYWRNANMQIEDLAS</sequence>
<organism evidence="2 3">
    <name type="scientific">Hahella chejuensis (strain KCTC 2396)</name>
    <dbReference type="NCBI Taxonomy" id="349521"/>
    <lineage>
        <taxon>Bacteria</taxon>
        <taxon>Pseudomonadati</taxon>
        <taxon>Pseudomonadota</taxon>
        <taxon>Gammaproteobacteria</taxon>
        <taxon>Oceanospirillales</taxon>
        <taxon>Hahellaceae</taxon>
        <taxon>Hahella</taxon>
    </lineage>
</organism>
<name>Q2SE17_HAHCH</name>
<dbReference type="EMBL" id="CP000155">
    <property type="protein sequence ID" value="ABC31107.1"/>
    <property type="molecule type" value="Genomic_DNA"/>
</dbReference>
<protein>
    <recommendedName>
        <fullName evidence="1">DUF4123 domain-containing protein</fullName>
    </recommendedName>
</protein>